<name>X1FJU8_9ZZZZ</name>
<feature type="domain" description="Right handed beta helix" evidence="1">
    <location>
        <begin position="2"/>
        <end position="48"/>
    </location>
</feature>
<dbReference type="EMBL" id="BART01041881">
    <property type="protein sequence ID" value="GAH29654.1"/>
    <property type="molecule type" value="Genomic_DNA"/>
</dbReference>
<proteinExistence type="predicted"/>
<dbReference type="AlphaFoldDB" id="X1FJU8"/>
<dbReference type="SUPFAM" id="SSF51126">
    <property type="entry name" value="Pectin lyase-like"/>
    <property type="match status" value="1"/>
</dbReference>
<dbReference type="NCBIfam" id="TIGR03804">
    <property type="entry name" value="para_beta_helix"/>
    <property type="match status" value="1"/>
</dbReference>
<sequence>IINNTEVGIYLREKSNNNTIDGNTLQVNTRAGIELYVDCDNNIIKGNLLK</sequence>
<gene>
    <name evidence="2" type="ORF">S01H4_67034</name>
</gene>
<dbReference type="InterPro" id="IPR039448">
    <property type="entry name" value="Beta_helix"/>
</dbReference>
<accession>X1FJU8</accession>
<evidence type="ECO:0000259" key="1">
    <source>
        <dbReference type="Pfam" id="PF13229"/>
    </source>
</evidence>
<feature type="non-terminal residue" evidence="2">
    <location>
        <position position="1"/>
    </location>
</feature>
<dbReference type="InterPro" id="IPR011050">
    <property type="entry name" value="Pectin_lyase_fold/virulence"/>
</dbReference>
<protein>
    <recommendedName>
        <fullName evidence="1">Right handed beta helix domain-containing protein</fullName>
    </recommendedName>
</protein>
<organism evidence="2">
    <name type="scientific">marine sediment metagenome</name>
    <dbReference type="NCBI Taxonomy" id="412755"/>
    <lineage>
        <taxon>unclassified sequences</taxon>
        <taxon>metagenomes</taxon>
        <taxon>ecological metagenomes</taxon>
    </lineage>
</organism>
<feature type="non-terminal residue" evidence="2">
    <location>
        <position position="50"/>
    </location>
</feature>
<dbReference type="Pfam" id="PF13229">
    <property type="entry name" value="Beta_helix"/>
    <property type="match status" value="1"/>
</dbReference>
<dbReference type="Gene3D" id="2.160.20.10">
    <property type="entry name" value="Single-stranded right-handed beta-helix, Pectin lyase-like"/>
    <property type="match status" value="1"/>
</dbReference>
<dbReference type="InterPro" id="IPR022441">
    <property type="entry name" value="Para_beta_helix_rpt-2"/>
</dbReference>
<dbReference type="InterPro" id="IPR012334">
    <property type="entry name" value="Pectin_lyas_fold"/>
</dbReference>
<comment type="caution">
    <text evidence="2">The sequence shown here is derived from an EMBL/GenBank/DDBJ whole genome shotgun (WGS) entry which is preliminary data.</text>
</comment>
<evidence type="ECO:0000313" key="2">
    <source>
        <dbReference type="EMBL" id="GAH29654.1"/>
    </source>
</evidence>
<reference evidence="2" key="1">
    <citation type="journal article" date="2014" name="Front. Microbiol.">
        <title>High frequency of phylogenetically diverse reductive dehalogenase-homologous genes in deep subseafloor sedimentary metagenomes.</title>
        <authorList>
            <person name="Kawai M."/>
            <person name="Futagami T."/>
            <person name="Toyoda A."/>
            <person name="Takaki Y."/>
            <person name="Nishi S."/>
            <person name="Hori S."/>
            <person name="Arai W."/>
            <person name="Tsubouchi T."/>
            <person name="Morono Y."/>
            <person name="Uchiyama I."/>
            <person name="Ito T."/>
            <person name="Fujiyama A."/>
            <person name="Inagaki F."/>
            <person name="Takami H."/>
        </authorList>
    </citation>
    <scope>NUCLEOTIDE SEQUENCE</scope>
    <source>
        <strain evidence="2">Expedition CK06-06</strain>
    </source>
</reference>